<evidence type="ECO:0000256" key="2">
    <source>
        <dbReference type="ARBA" id="ARBA00022980"/>
    </source>
</evidence>
<proteinExistence type="inferred from homology"/>
<evidence type="ECO:0000256" key="4">
    <source>
        <dbReference type="HAMAP-Rule" id="MF_00368"/>
    </source>
</evidence>
<comment type="subcellular location">
    <subcellularLocation>
        <location evidence="4">Plastid</location>
        <location evidence="4">Chloroplast</location>
    </subcellularLocation>
</comment>
<dbReference type="SUPFAM" id="SSF48300">
    <property type="entry name" value="Ribosomal protein L7/12, oligomerisation (N-terminal) domain"/>
    <property type="match status" value="1"/>
</dbReference>
<sequence>MKGEIMSTTTDEIIERLKSMTLLEASELVTGIEQIFGVDASASIGGGGFVGESGGAKSEVVEENTSFNVILQDVPSDKRVAVLKAIRDLTSLGLKEAKEFTTALPKTVKDSVSKEEAEAAQQQLQQAGATVKIE</sequence>
<evidence type="ECO:0000256" key="3">
    <source>
        <dbReference type="ARBA" id="ARBA00023274"/>
    </source>
</evidence>
<feature type="domain" description="Large ribosomal subunit protein bL12 oligomerization" evidence="6">
    <location>
        <begin position="9"/>
        <end position="50"/>
    </location>
</feature>
<dbReference type="SUPFAM" id="SSF54736">
    <property type="entry name" value="ClpS-like"/>
    <property type="match status" value="1"/>
</dbReference>
<dbReference type="Pfam" id="PF00542">
    <property type="entry name" value="Ribosomal_L12"/>
    <property type="match status" value="1"/>
</dbReference>
<evidence type="ECO:0000259" key="6">
    <source>
        <dbReference type="Pfam" id="PF16320"/>
    </source>
</evidence>
<dbReference type="PANTHER" id="PTHR45987">
    <property type="entry name" value="39S RIBOSOMAL PROTEIN L12"/>
    <property type="match status" value="1"/>
</dbReference>
<dbReference type="Pfam" id="PF16320">
    <property type="entry name" value="Ribosomal_L12_N"/>
    <property type="match status" value="1"/>
</dbReference>
<dbReference type="GO" id="GO:0009507">
    <property type="term" value="C:chloroplast"/>
    <property type="evidence" value="ECO:0007669"/>
    <property type="project" value="UniProtKB-SubCell"/>
</dbReference>
<dbReference type="GO" id="GO:0022625">
    <property type="term" value="C:cytosolic large ribosomal subunit"/>
    <property type="evidence" value="ECO:0007669"/>
    <property type="project" value="TreeGrafter"/>
</dbReference>
<keyword evidence="3 4" id="KW-0687">Ribonucleoprotein</keyword>
<dbReference type="Gene3D" id="3.30.1390.10">
    <property type="match status" value="1"/>
</dbReference>
<keyword evidence="7" id="KW-0150">Chloroplast</keyword>
<dbReference type="EMBL" id="KM462862">
    <property type="protein sequence ID" value="AIT93508.1"/>
    <property type="molecule type" value="Genomic_DNA"/>
</dbReference>
<dbReference type="InterPro" id="IPR013823">
    <property type="entry name" value="Ribosomal_bL12_C"/>
</dbReference>
<organism evidence="7">
    <name type="scientific">Prasiolopsis wulf-kochii</name>
    <dbReference type="NCBI Taxonomy" id="3239232"/>
    <lineage>
        <taxon>Eukaryota</taxon>
        <taxon>Viridiplantae</taxon>
        <taxon>Chlorophyta</taxon>
        <taxon>core chlorophytes</taxon>
        <taxon>Trebouxiophyceae</taxon>
        <taxon>Prasiolales</taxon>
        <taxon>Prasiolaceae</taxon>
        <taxon>Prasiolopsis</taxon>
    </lineage>
</organism>
<keyword evidence="2 4" id="KW-0689">Ribosomal protein</keyword>
<comment type="subunit">
    <text evidence="4">Homodimer. Part of the ribosomal stalk of the 50S ribosomal subunit. Forms a multimeric L10(L12)X complex, where L10 forms an elongated spine to which 2 to 4 L12 dimers bind in a sequential fashion. Binds GTP-bound translation factors.</text>
</comment>
<dbReference type="GO" id="GO:0006412">
    <property type="term" value="P:translation"/>
    <property type="evidence" value="ECO:0007669"/>
    <property type="project" value="UniProtKB-UniRule"/>
</dbReference>
<evidence type="ECO:0000256" key="1">
    <source>
        <dbReference type="ARBA" id="ARBA00007197"/>
    </source>
</evidence>
<dbReference type="InterPro" id="IPR014719">
    <property type="entry name" value="Ribosomal_bL12_C/ClpS-like"/>
</dbReference>
<feature type="domain" description="Large ribosomal subunit protein bL12 C-terminal" evidence="5">
    <location>
        <begin position="67"/>
        <end position="134"/>
    </location>
</feature>
<dbReference type="Gene3D" id="1.20.5.710">
    <property type="entry name" value="Single helix bin"/>
    <property type="match status" value="1"/>
</dbReference>
<dbReference type="NCBIfam" id="TIGR00855">
    <property type="entry name" value="L12"/>
    <property type="match status" value="1"/>
</dbReference>
<accession>A0A097KK15</accession>
<keyword evidence="7" id="KW-0934">Plastid</keyword>
<dbReference type="PANTHER" id="PTHR45987:SF4">
    <property type="entry name" value="LARGE RIBOSOMAL SUBUNIT PROTEIN BL12M"/>
    <property type="match status" value="1"/>
</dbReference>
<dbReference type="AlphaFoldDB" id="A0A097KK15"/>
<gene>
    <name evidence="4 7" type="primary">rpl12</name>
</gene>
<dbReference type="GO" id="GO:0003729">
    <property type="term" value="F:mRNA binding"/>
    <property type="evidence" value="ECO:0007669"/>
    <property type="project" value="TreeGrafter"/>
</dbReference>
<dbReference type="InterPro" id="IPR000206">
    <property type="entry name" value="Ribosomal_bL12"/>
</dbReference>
<name>A0A097KK15_9CHLO</name>
<evidence type="ECO:0000313" key="7">
    <source>
        <dbReference type="EMBL" id="AIT93508.1"/>
    </source>
</evidence>
<dbReference type="GO" id="GO:0003735">
    <property type="term" value="F:structural constituent of ribosome"/>
    <property type="evidence" value="ECO:0007669"/>
    <property type="project" value="InterPro"/>
</dbReference>
<dbReference type="CDD" id="cd00387">
    <property type="entry name" value="Ribosomal_L7_L12"/>
    <property type="match status" value="1"/>
</dbReference>
<comment type="similarity">
    <text evidence="1 4">Belongs to the bacterial ribosomal protein bL12 family.</text>
</comment>
<geneLocation type="chloroplast" evidence="7"/>
<evidence type="ECO:0000259" key="5">
    <source>
        <dbReference type="Pfam" id="PF00542"/>
    </source>
</evidence>
<dbReference type="HAMAP" id="MF_00368">
    <property type="entry name" value="Ribosomal_bL12"/>
    <property type="match status" value="1"/>
</dbReference>
<reference evidence="7" key="1">
    <citation type="journal article" date="2014" name="BMC Evol. Biol.">
        <title>Chloroplast phylogenomic analysis resolves deep-level relationships within the green algal class Trebouxiophyceae.</title>
        <authorList>
            <person name="Lemieux C."/>
            <person name="Otis C."/>
            <person name="Turmel M."/>
        </authorList>
    </citation>
    <scope>NUCLEOTIDE SEQUENCE</scope>
</reference>
<dbReference type="FunFam" id="3.30.1390.10:FF:000001">
    <property type="entry name" value="50S ribosomal protein L7/L12"/>
    <property type="match status" value="1"/>
</dbReference>
<protein>
    <recommendedName>
        <fullName evidence="4">Large ribosomal subunit protein bL12c</fullName>
    </recommendedName>
</protein>
<comment type="function">
    <text evidence="4">Forms part of the ribosomal stalk which helps the ribosome interact with GTP-bound translation factors. Is thus essential for accurate translation.</text>
</comment>
<dbReference type="InterPro" id="IPR036235">
    <property type="entry name" value="Ribosomal_bL12_oligo_N_sf"/>
</dbReference>
<dbReference type="InterPro" id="IPR008932">
    <property type="entry name" value="Ribosomal_bL12_oligo"/>
</dbReference>